<gene>
    <name evidence="5" type="primary">Contig10562.g11278</name>
    <name evidence="5" type="ORF">STYLEM_5038</name>
</gene>
<dbReference type="InParanoid" id="A0A078A2J5"/>
<keyword evidence="6" id="KW-1185">Reference proteome</keyword>
<feature type="coiled-coil region" evidence="2">
    <location>
        <begin position="28"/>
        <end position="62"/>
    </location>
</feature>
<feature type="coiled-coil region" evidence="2">
    <location>
        <begin position="284"/>
        <end position="350"/>
    </location>
</feature>
<protein>
    <recommendedName>
        <fullName evidence="4">ODAD1 central coiled coil region domain-containing protein</fullName>
    </recommendedName>
</protein>
<dbReference type="PANTHER" id="PTHR21694">
    <property type="entry name" value="COILED-COIL DOMAIN-CONTAINING PROTEIN 63"/>
    <property type="match status" value="1"/>
</dbReference>
<evidence type="ECO:0000313" key="6">
    <source>
        <dbReference type="Proteomes" id="UP000039865"/>
    </source>
</evidence>
<proteinExistence type="predicted"/>
<evidence type="ECO:0000259" key="4">
    <source>
        <dbReference type="Pfam" id="PF21773"/>
    </source>
</evidence>
<sequence length="507" mass="59262">MSSASRSSIRTAGGGMYESETMRLQREVDTFTQKYEHEKRRLLILEEQIKQVNAELEERDKSISQLKPSQLVEKKTNIKIQSTSKHVNNERVKLNQTKSKNQKMRNEIDVLRKELTSAIGEVERIRKNIKRAKKEAESQNKDYVIGKKVSEEANNQIIALRAKHEEEKERFEIEIQKLQERLKEKDEVIEFDDKNFDQSYSQAKDKTKTSDFSNPVAILKLRLNKIVATNKEKKKLMDQYIRNVRVIEDAFDQIKEASGISNIEEIVTTFIKAEEQNYSLYNYVNMLNTETDTLEESNKEIKDQINRILERGQLSEKEREDLQQQLEGDCNDLENEIDRNQQEAEQTKKTFRKIQQYVEKMVEMFKKSRFFLSVAQKMSYDEGFTFNESNIVQYLAELEEYISSLITYTAFKKDDPNAAISAIPLEKLNQKDFQRKDLAIDAPVAYELNQDSALPGAEENEIISSKQLYKQFMKLVDGKNINFVTQNMAKQQQQTQNFIAKVDDDLP</sequence>
<dbReference type="EMBL" id="CCKQ01004893">
    <property type="protein sequence ID" value="CDW76042.1"/>
    <property type="molecule type" value="Genomic_DNA"/>
</dbReference>
<dbReference type="OMA" id="DHTRVYT"/>
<evidence type="ECO:0000313" key="5">
    <source>
        <dbReference type="EMBL" id="CDW76042.1"/>
    </source>
</evidence>
<feature type="compositionally biased region" description="Polar residues" evidence="3">
    <location>
        <begin position="1"/>
        <end position="10"/>
    </location>
</feature>
<dbReference type="OrthoDB" id="6766775at2759"/>
<dbReference type="InterPro" id="IPR049258">
    <property type="entry name" value="ODAD1_CC"/>
</dbReference>
<accession>A0A078A2J5</accession>
<dbReference type="AlphaFoldDB" id="A0A078A2J5"/>
<feature type="region of interest" description="Disordered" evidence="3">
    <location>
        <begin position="1"/>
        <end position="21"/>
    </location>
</feature>
<organism evidence="5 6">
    <name type="scientific">Stylonychia lemnae</name>
    <name type="common">Ciliate</name>
    <dbReference type="NCBI Taxonomy" id="5949"/>
    <lineage>
        <taxon>Eukaryota</taxon>
        <taxon>Sar</taxon>
        <taxon>Alveolata</taxon>
        <taxon>Ciliophora</taxon>
        <taxon>Intramacronucleata</taxon>
        <taxon>Spirotrichea</taxon>
        <taxon>Stichotrichia</taxon>
        <taxon>Sporadotrichida</taxon>
        <taxon>Oxytrichidae</taxon>
        <taxon>Stylonychinae</taxon>
        <taxon>Stylonychia</taxon>
    </lineage>
</organism>
<feature type="coiled-coil region" evidence="2">
    <location>
        <begin position="87"/>
        <end position="195"/>
    </location>
</feature>
<dbReference type="InterPro" id="IPR051876">
    <property type="entry name" value="ODA-DC/CCD"/>
</dbReference>
<reference evidence="5 6" key="1">
    <citation type="submission" date="2014-06" db="EMBL/GenBank/DDBJ databases">
        <authorList>
            <person name="Swart Estienne"/>
        </authorList>
    </citation>
    <scope>NUCLEOTIDE SEQUENCE [LARGE SCALE GENOMIC DNA]</scope>
    <source>
        <strain evidence="5 6">130c</strain>
    </source>
</reference>
<evidence type="ECO:0000256" key="3">
    <source>
        <dbReference type="SAM" id="MobiDB-lite"/>
    </source>
</evidence>
<dbReference type="Pfam" id="PF21773">
    <property type="entry name" value="ODAD1_CC"/>
    <property type="match status" value="1"/>
</dbReference>
<evidence type="ECO:0000256" key="1">
    <source>
        <dbReference type="ARBA" id="ARBA00023054"/>
    </source>
</evidence>
<name>A0A078A2J5_STYLE</name>
<dbReference type="PANTHER" id="PTHR21694:SF18">
    <property type="entry name" value="COILED-COIL DOMAIN-CONTAINING PROTEIN 63"/>
    <property type="match status" value="1"/>
</dbReference>
<dbReference type="Proteomes" id="UP000039865">
    <property type="component" value="Unassembled WGS sequence"/>
</dbReference>
<keyword evidence="1 2" id="KW-0175">Coiled coil</keyword>
<evidence type="ECO:0000256" key="2">
    <source>
        <dbReference type="SAM" id="Coils"/>
    </source>
</evidence>
<feature type="domain" description="ODAD1 central coiled coil region" evidence="4">
    <location>
        <begin position="80"/>
        <end position="364"/>
    </location>
</feature>